<gene>
    <name evidence="1" type="ORF">DPMN_063696</name>
</gene>
<reference evidence="1" key="1">
    <citation type="journal article" date="2019" name="bioRxiv">
        <title>The Genome of the Zebra Mussel, Dreissena polymorpha: A Resource for Invasive Species Research.</title>
        <authorList>
            <person name="McCartney M.A."/>
            <person name="Auch B."/>
            <person name="Kono T."/>
            <person name="Mallez S."/>
            <person name="Zhang Y."/>
            <person name="Obille A."/>
            <person name="Becker A."/>
            <person name="Abrahante J.E."/>
            <person name="Garbe J."/>
            <person name="Badalamenti J.P."/>
            <person name="Herman A."/>
            <person name="Mangelson H."/>
            <person name="Liachko I."/>
            <person name="Sullivan S."/>
            <person name="Sone E.D."/>
            <person name="Koren S."/>
            <person name="Silverstein K.A.T."/>
            <person name="Beckman K.B."/>
            <person name="Gohl D.M."/>
        </authorList>
    </citation>
    <scope>NUCLEOTIDE SEQUENCE</scope>
    <source>
        <strain evidence="1">Duluth1</strain>
        <tissue evidence="1">Whole animal</tissue>
    </source>
</reference>
<comment type="caution">
    <text evidence="1">The sequence shown here is derived from an EMBL/GenBank/DDBJ whole genome shotgun (WGS) entry which is preliminary data.</text>
</comment>
<protein>
    <submittedName>
        <fullName evidence="1">Uncharacterized protein</fullName>
    </submittedName>
</protein>
<accession>A0A9D4CB05</accession>
<evidence type="ECO:0000313" key="1">
    <source>
        <dbReference type="EMBL" id="KAH3720792.1"/>
    </source>
</evidence>
<reference evidence="1" key="2">
    <citation type="submission" date="2020-11" db="EMBL/GenBank/DDBJ databases">
        <authorList>
            <person name="McCartney M.A."/>
            <person name="Auch B."/>
            <person name="Kono T."/>
            <person name="Mallez S."/>
            <person name="Becker A."/>
            <person name="Gohl D.M."/>
            <person name="Silverstein K.A.T."/>
            <person name="Koren S."/>
            <person name="Bechman K.B."/>
            <person name="Herman A."/>
            <person name="Abrahante J.E."/>
            <person name="Garbe J."/>
        </authorList>
    </citation>
    <scope>NUCLEOTIDE SEQUENCE</scope>
    <source>
        <strain evidence="1">Duluth1</strain>
        <tissue evidence="1">Whole animal</tissue>
    </source>
</reference>
<sequence length="70" mass="7681">MSTLYKVTKLLAGGFTSTEVPVKNLQGDIVSTDIEKLSCWKEHFERVINSADPSTKAVIAPAEIPLYINT</sequence>
<dbReference type="Proteomes" id="UP000828390">
    <property type="component" value="Unassembled WGS sequence"/>
</dbReference>
<proteinExistence type="predicted"/>
<evidence type="ECO:0000313" key="2">
    <source>
        <dbReference type="Proteomes" id="UP000828390"/>
    </source>
</evidence>
<dbReference type="AlphaFoldDB" id="A0A9D4CB05"/>
<keyword evidence="2" id="KW-1185">Reference proteome</keyword>
<organism evidence="1 2">
    <name type="scientific">Dreissena polymorpha</name>
    <name type="common">Zebra mussel</name>
    <name type="synonym">Mytilus polymorpha</name>
    <dbReference type="NCBI Taxonomy" id="45954"/>
    <lineage>
        <taxon>Eukaryota</taxon>
        <taxon>Metazoa</taxon>
        <taxon>Spiralia</taxon>
        <taxon>Lophotrochozoa</taxon>
        <taxon>Mollusca</taxon>
        <taxon>Bivalvia</taxon>
        <taxon>Autobranchia</taxon>
        <taxon>Heteroconchia</taxon>
        <taxon>Euheterodonta</taxon>
        <taxon>Imparidentia</taxon>
        <taxon>Neoheterodontei</taxon>
        <taxon>Myida</taxon>
        <taxon>Dreissenoidea</taxon>
        <taxon>Dreissenidae</taxon>
        <taxon>Dreissena</taxon>
    </lineage>
</organism>
<dbReference type="EMBL" id="JAIWYP010000013">
    <property type="protein sequence ID" value="KAH3720792.1"/>
    <property type="molecule type" value="Genomic_DNA"/>
</dbReference>
<name>A0A9D4CB05_DREPO</name>